<feature type="domain" description="RNase H type-1" evidence="2">
    <location>
        <begin position="406"/>
        <end position="468"/>
    </location>
</feature>
<keyword evidence="3" id="KW-0808">Transferase</keyword>
<dbReference type="PANTHER" id="PTHR37984">
    <property type="entry name" value="PROTEIN CBG26694"/>
    <property type="match status" value="1"/>
</dbReference>
<gene>
    <name evidence="3" type="ORF">Tco_1020331</name>
</gene>
<dbReference type="InterPro" id="IPR000477">
    <property type="entry name" value="RT_dom"/>
</dbReference>
<dbReference type="EMBL" id="BQNB010017935">
    <property type="protein sequence ID" value="GJT68851.1"/>
    <property type="molecule type" value="Genomic_DNA"/>
</dbReference>
<accession>A0ABQ5FZQ4</accession>
<dbReference type="InterPro" id="IPR012337">
    <property type="entry name" value="RNaseH-like_sf"/>
</dbReference>
<dbReference type="InterPro" id="IPR043502">
    <property type="entry name" value="DNA/RNA_pol_sf"/>
</dbReference>
<dbReference type="PANTHER" id="PTHR37984:SF5">
    <property type="entry name" value="PROTEIN NYNRIN-LIKE"/>
    <property type="match status" value="1"/>
</dbReference>
<protein>
    <submittedName>
        <fullName evidence="3">Reverse transcriptase domain-containing protein</fullName>
    </submittedName>
</protein>
<dbReference type="InterPro" id="IPR002156">
    <property type="entry name" value="RNaseH_domain"/>
</dbReference>
<reference evidence="3" key="1">
    <citation type="journal article" date="2022" name="Int. J. Mol. Sci.">
        <title>Draft Genome of Tanacetum Coccineum: Genomic Comparison of Closely Related Tanacetum-Family Plants.</title>
        <authorList>
            <person name="Yamashiro T."/>
            <person name="Shiraishi A."/>
            <person name="Nakayama K."/>
            <person name="Satake H."/>
        </authorList>
    </citation>
    <scope>NUCLEOTIDE SEQUENCE</scope>
</reference>
<dbReference type="InterPro" id="IPR050951">
    <property type="entry name" value="Retrovirus_Pol_polyprotein"/>
</dbReference>
<sequence length="468" mass="53800">MREVHYHDWLSNPVMVKKSDNSWRMCVDFKDLNKACPKDGYPLPEIDWKVESLCGFPFKCFLDAYKGYHQIQMAEEDEEKTAFITNQGIFCYTKMPFGLRNARAIYQRLVDKTFHGQIGRNLELYVDDLVIKSRTENEVVRDIEETFRTLRKINMKLNPKKCTFGVEEGMFLGYQVNTKGIKICPDKVDVVLSLQSPKCLKDVQKLNEKLASLNRFLAKSVEKSLPFFKTLKKCTKKSDFLWTEEAESAFRQMKELIAKLPMLTAPEEKEELVIYLAASKEAVSVVLMTEREAKQMPIYFVCRALRGLEVNYTSMEKLVLALVHASKRLRRYFQAHPIVVITDQPIKNILSNPEVAGRMQKWSIQLGEFGIHYRSRMSVKGQVLADFIVERLEEGLDDSEKEEEPLPTQCTLFTDGSSCVDGYGAGVVLTDPEGMEFTYALRFQFEATNNEAEYEALIAGLRIAVLKQ</sequence>
<dbReference type="Gene3D" id="3.10.10.10">
    <property type="entry name" value="HIV Type 1 Reverse Transcriptase, subunit A, domain 1"/>
    <property type="match status" value="1"/>
</dbReference>
<dbReference type="Proteomes" id="UP001151760">
    <property type="component" value="Unassembled WGS sequence"/>
</dbReference>
<dbReference type="PROSITE" id="PS50879">
    <property type="entry name" value="RNASE_H_1"/>
    <property type="match status" value="1"/>
</dbReference>
<dbReference type="Gene3D" id="3.30.70.270">
    <property type="match status" value="2"/>
</dbReference>
<dbReference type="SUPFAM" id="SSF53098">
    <property type="entry name" value="Ribonuclease H-like"/>
    <property type="match status" value="1"/>
</dbReference>
<comment type="caution">
    <text evidence="3">The sequence shown here is derived from an EMBL/GenBank/DDBJ whole genome shotgun (WGS) entry which is preliminary data.</text>
</comment>
<evidence type="ECO:0000259" key="2">
    <source>
        <dbReference type="PROSITE" id="PS50879"/>
    </source>
</evidence>
<dbReference type="InterPro" id="IPR041577">
    <property type="entry name" value="RT_RNaseH_2"/>
</dbReference>
<dbReference type="CDD" id="cd01647">
    <property type="entry name" value="RT_LTR"/>
    <property type="match status" value="1"/>
</dbReference>
<dbReference type="Pfam" id="PF17919">
    <property type="entry name" value="RT_RNaseH_2"/>
    <property type="match status" value="1"/>
</dbReference>
<dbReference type="GO" id="GO:0003964">
    <property type="term" value="F:RNA-directed DNA polymerase activity"/>
    <property type="evidence" value="ECO:0007669"/>
    <property type="project" value="UniProtKB-KW"/>
</dbReference>
<evidence type="ECO:0000256" key="1">
    <source>
        <dbReference type="ARBA" id="ARBA00023268"/>
    </source>
</evidence>
<keyword evidence="3" id="KW-0548">Nucleotidyltransferase</keyword>
<dbReference type="InterPro" id="IPR036397">
    <property type="entry name" value="RNaseH_sf"/>
</dbReference>
<dbReference type="Pfam" id="PF00078">
    <property type="entry name" value="RVT_1"/>
    <property type="match status" value="1"/>
</dbReference>
<keyword evidence="4" id="KW-1185">Reference proteome</keyword>
<keyword evidence="3" id="KW-0695">RNA-directed DNA polymerase</keyword>
<reference evidence="3" key="2">
    <citation type="submission" date="2022-01" db="EMBL/GenBank/DDBJ databases">
        <authorList>
            <person name="Yamashiro T."/>
            <person name="Shiraishi A."/>
            <person name="Satake H."/>
            <person name="Nakayama K."/>
        </authorList>
    </citation>
    <scope>NUCLEOTIDE SEQUENCE</scope>
</reference>
<keyword evidence="1" id="KW-0511">Multifunctional enzyme</keyword>
<organism evidence="3 4">
    <name type="scientific">Tanacetum coccineum</name>
    <dbReference type="NCBI Taxonomy" id="301880"/>
    <lineage>
        <taxon>Eukaryota</taxon>
        <taxon>Viridiplantae</taxon>
        <taxon>Streptophyta</taxon>
        <taxon>Embryophyta</taxon>
        <taxon>Tracheophyta</taxon>
        <taxon>Spermatophyta</taxon>
        <taxon>Magnoliopsida</taxon>
        <taxon>eudicotyledons</taxon>
        <taxon>Gunneridae</taxon>
        <taxon>Pentapetalae</taxon>
        <taxon>asterids</taxon>
        <taxon>campanulids</taxon>
        <taxon>Asterales</taxon>
        <taxon>Asteraceae</taxon>
        <taxon>Asteroideae</taxon>
        <taxon>Anthemideae</taxon>
        <taxon>Anthemidinae</taxon>
        <taxon>Tanacetum</taxon>
    </lineage>
</organism>
<dbReference type="InterPro" id="IPR043128">
    <property type="entry name" value="Rev_trsase/Diguanyl_cyclase"/>
</dbReference>
<dbReference type="SUPFAM" id="SSF56672">
    <property type="entry name" value="DNA/RNA polymerases"/>
    <property type="match status" value="1"/>
</dbReference>
<evidence type="ECO:0000313" key="3">
    <source>
        <dbReference type="EMBL" id="GJT68851.1"/>
    </source>
</evidence>
<proteinExistence type="predicted"/>
<name>A0ABQ5FZQ4_9ASTR</name>
<dbReference type="Gene3D" id="3.30.420.10">
    <property type="entry name" value="Ribonuclease H-like superfamily/Ribonuclease H"/>
    <property type="match status" value="1"/>
</dbReference>
<evidence type="ECO:0000313" key="4">
    <source>
        <dbReference type="Proteomes" id="UP001151760"/>
    </source>
</evidence>